<evidence type="ECO:0000256" key="5">
    <source>
        <dbReference type="ARBA" id="ARBA00022839"/>
    </source>
</evidence>
<dbReference type="GO" id="GO:0046872">
    <property type="term" value="F:metal ion binding"/>
    <property type="evidence" value="ECO:0007669"/>
    <property type="project" value="UniProtKB-KW"/>
</dbReference>
<evidence type="ECO:0000313" key="8">
    <source>
        <dbReference type="EMBL" id="GER03077.1"/>
    </source>
</evidence>
<dbReference type="Proteomes" id="UP000324996">
    <property type="component" value="Unassembled WGS sequence"/>
</dbReference>
<keyword evidence="1" id="KW-0540">Nuclease</keyword>
<evidence type="ECO:0000256" key="4">
    <source>
        <dbReference type="ARBA" id="ARBA00022833"/>
    </source>
</evidence>
<dbReference type="SMART" id="SM00849">
    <property type="entry name" value="Lactamase_B"/>
    <property type="match status" value="1"/>
</dbReference>
<proteinExistence type="predicted"/>
<feature type="domain" description="Metallo-beta-lactamase" evidence="7">
    <location>
        <begin position="23"/>
        <end position="196"/>
    </location>
</feature>
<dbReference type="AlphaFoldDB" id="A0A5A7N524"/>
<dbReference type="Gene3D" id="3.10.20.580">
    <property type="match status" value="1"/>
</dbReference>
<dbReference type="InterPro" id="IPR036866">
    <property type="entry name" value="RibonucZ/Hydroxyglut_hydro"/>
</dbReference>
<evidence type="ECO:0000259" key="7">
    <source>
        <dbReference type="SMART" id="SM00849"/>
    </source>
</evidence>
<keyword evidence="4" id="KW-0862">Zinc</keyword>
<evidence type="ECO:0000313" key="9">
    <source>
        <dbReference type="Proteomes" id="UP000324996"/>
    </source>
</evidence>
<dbReference type="Pfam" id="PF00753">
    <property type="entry name" value="Lactamase_B"/>
    <property type="match status" value="1"/>
</dbReference>
<evidence type="ECO:0000256" key="2">
    <source>
        <dbReference type="ARBA" id="ARBA00022723"/>
    </source>
</evidence>
<protein>
    <submittedName>
        <fullName evidence="8">MBL fold hydrolase</fullName>
    </submittedName>
</protein>
<dbReference type="InterPro" id="IPR011108">
    <property type="entry name" value="RMMBL"/>
</dbReference>
<name>A0A5A7N524_9PROT</name>
<evidence type="ECO:0000256" key="3">
    <source>
        <dbReference type="ARBA" id="ARBA00022801"/>
    </source>
</evidence>
<accession>A0A5A7N524</accession>
<dbReference type="RefSeq" id="WP_313978917.1">
    <property type="nucleotide sequence ID" value="NZ_BKCN01000002.1"/>
</dbReference>
<dbReference type="EMBL" id="BKCN01000002">
    <property type="protein sequence ID" value="GER03077.1"/>
    <property type="molecule type" value="Genomic_DNA"/>
</dbReference>
<dbReference type="InterPro" id="IPR001279">
    <property type="entry name" value="Metallo-B-lactamas"/>
</dbReference>
<dbReference type="PANTHER" id="PTHR43694">
    <property type="entry name" value="RIBONUCLEASE J"/>
    <property type="match status" value="1"/>
</dbReference>
<sequence>MTFEGMKDDDLVFCPLGGSGEIGMNMNLFGCNGQWLMVDCGMTFGDDRLPGIDLVFPDPGFIEDRRDDLVALVLTHGHEDHIGAVPYLWERLRCPIYATPFTAELVRGKLAEAGLLNEVTLHVIPVGGTLEAGCFKVTYVPLAHSIPEGHGLKIETPHGTIFHTGDWKLDDVPQIGSPTSEADLGLMGDGGILAMIGDSTNVFNSRQSGSEEGVRTALIELVGTLEGRVVITTFASNAARLKTVAEVAQKHGRKIVLAGRSMHRIVEAARKTGYLPDWPETVPEDKASSLPRNEVLILCTGGQGEPRAALARIAAGDHRNLSLAAGDTVIFSSKIIPGNERVLGFLMNKLALLDVDVITERDADIHVSGHPGRPELERMYGWIKPQIAIPVHGEARHLKHHAAFAKSLGVPHALAPKNGDIIRLAPGPLALVDQAPAGRLVLDGKAVIAVNHEAIHARRRLMENGFVSLVILQEDDGSLLGDPEIIAQGVAGMEPGGALESDLLDEIDQALTNLSSREMLLEKTVAESARIAARRFLRIKTGKNPQVDVRVIRFDDEPYDGFYP</sequence>
<comment type="caution">
    <text evidence="8">The sequence shown here is derived from an EMBL/GenBank/DDBJ whole genome shotgun (WGS) entry which is preliminary data.</text>
</comment>
<dbReference type="InterPro" id="IPR055132">
    <property type="entry name" value="RNase_J_b_CASP"/>
</dbReference>
<keyword evidence="2" id="KW-0479">Metal-binding</keyword>
<dbReference type="CDD" id="cd07714">
    <property type="entry name" value="RNaseJ_MBL-fold"/>
    <property type="match status" value="1"/>
</dbReference>
<dbReference type="Gene3D" id="3.60.15.10">
    <property type="entry name" value="Ribonuclease Z/Hydroxyacylglutathione hydrolase-like"/>
    <property type="match status" value="1"/>
</dbReference>
<keyword evidence="5" id="KW-0269">Exonuclease</keyword>
<dbReference type="PANTHER" id="PTHR43694:SF1">
    <property type="entry name" value="RIBONUCLEASE J"/>
    <property type="match status" value="1"/>
</dbReference>
<gene>
    <name evidence="8" type="ORF">JCM17846_07590</name>
</gene>
<organism evidence="8 9">
    <name type="scientific">Iodidimonas nitroreducens</name>
    <dbReference type="NCBI Taxonomy" id="1236968"/>
    <lineage>
        <taxon>Bacteria</taxon>
        <taxon>Pseudomonadati</taxon>
        <taxon>Pseudomonadota</taxon>
        <taxon>Alphaproteobacteria</taxon>
        <taxon>Iodidimonadales</taxon>
        <taxon>Iodidimonadaceae</taxon>
        <taxon>Iodidimonas</taxon>
    </lineage>
</organism>
<dbReference type="InterPro" id="IPR041636">
    <property type="entry name" value="RNase_J_C"/>
</dbReference>
<evidence type="ECO:0000256" key="6">
    <source>
        <dbReference type="ARBA" id="ARBA00022884"/>
    </source>
</evidence>
<dbReference type="Gene3D" id="3.40.50.10710">
    <property type="entry name" value="Metallo-hydrolase/oxidoreductase"/>
    <property type="match status" value="1"/>
</dbReference>
<dbReference type="Pfam" id="PF22505">
    <property type="entry name" value="RNase_J_b_CASP"/>
    <property type="match status" value="1"/>
</dbReference>
<evidence type="ECO:0000256" key="1">
    <source>
        <dbReference type="ARBA" id="ARBA00022722"/>
    </source>
</evidence>
<keyword evidence="9" id="KW-1185">Reference proteome</keyword>
<dbReference type="InterPro" id="IPR042173">
    <property type="entry name" value="RNase_J_2"/>
</dbReference>
<dbReference type="Pfam" id="PF07521">
    <property type="entry name" value="RMMBL"/>
    <property type="match status" value="1"/>
</dbReference>
<keyword evidence="3 8" id="KW-0378">Hydrolase</keyword>
<dbReference type="Pfam" id="PF17770">
    <property type="entry name" value="RNase_J_C"/>
    <property type="match status" value="1"/>
</dbReference>
<keyword evidence="6" id="KW-0694">RNA-binding</keyword>
<reference evidence="8 9" key="1">
    <citation type="submission" date="2019-09" db="EMBL/GenBank/DDBJ databases">
        <title>NBRP : Genome information of microbial organism related human and environment.</title>
        <authorList>
            <person name="Hattori M."/>
            <person name="Oshima K."/>
            <person name="Inaba H."/>
            <person name="Suda W."/>
            <person name="Sakamoto M."/>
            <person name="Iino T."/>
            <person name="Kitahara M."/>
            <person name="Oshida Y."/>
            <person name="Iida T."/>
            <person name="Kudo T."/>
            <person name="Itoh T."/>
            <person name="Ohkuma M."/>
        </authorList>
    </citation>
    <scope>NUCLEOTIDE SEQUENCE [LARGE SCALE GENOMIC DNA]</scope>
    <source>
        <strain evidence="8 9">Q-1</strain>
    </source>
</reference>
<dbReference type="SUPFAM" id="SSF56281">
    <property type="entry name" value="Metallo-hydrolase/oxidoreductase"/>
    <property type="match status" value="1"/>
</dbReference>
<dbReference type="GO" id="GO:0003723">
    <property type="term" value="F:RNA binding"/>
    <property type="evidence" value="ECO:0007669"/>
    <property type="project" value="UniProtKB-KW"/>
</dbReference>
<dbReference type="GO" id="GO:0004527">
    <property type="term" value="F:exonuclease activity"/>
    <property type="evidence" value="ECO:0007669"/>
    <property type="project" value="UniProtKB-KW"/>
</dbReference>